<dbReference type="EMBL" id="KN817525">
    <property type="protein sequence ID" value="KJA27061.1"/>
    <property type="molecule type" value="Genomic_DNA"/>
</dbReference>
<dbReference type="Proteomes" id="UP000054270">
    <property type="component" value="Unassembled WGS sequence"/>
</dbReference>
<name>A0A0D2PEQ0_HYPSF</name>
<accession>A0A0D2PEQ0</accession>
<dbReference type="AlphaFoldDB" id="A0A0D2PEQ0"/>
<keyword evidence="3" id="KW-1185">Reference proteome</keyword>
<organism evidence="2 3">
    <name type="scientific">Hypholoma sublateritium (strain FD-334 SS-4)</name>
    <dbReference type="NCBI Taxonomy" id="945553"/>
    <lineage>
        <taxon>Eukaryota</taxon>
        <taxon>Fungi</taxon>
        <taxon>Dikarya</taxon>
        <taxon>Basidiomycota</taxon>
        <taxon>Agaricomycotina</taxon>
        <taxon>Agaricomycetes</taxon>
        <taxon>Agaricomycetidae</taxon>
        <taxon>Agaricales</taxon>
        <taxon>Agaricineae</taxon>
        <taxon>Strophariaceae</taxon>
        <taxon>Hypholoma</taxon>
    </lineage>
</organism>
<evidence type="ECO:0000256" key="1">
    <source>
        <dbReference type="SAM" id="MobiDB-lite"/>
    </source>
</evidence>
<evidence type="ECO:0000313" key="3">
    <source>
        <dbReference type="Proteomes" id="UP000054270"/>
    </source>
</evidence>
<protein>
    <submittedName>
        <fullName evidence="2">Uncharacterized protein</fullName>
    </submittedName>
</protein>
<feature type="region of interest" description="Disordered" evidence="1">
    <location>
        <begin position="43"/>
        <end position="92"/>
    </location>
</feature>
<evidence type="ECO:0000313" key="2">
    <source>
        <dbReference type="EMBL" id="KJA27061.1"/>
    </source>
</evidence>
<gene>
    <name evidence="2" type="ORF">HYPSUDRAFT_63321</name>
</gene>
<feature type="compositionally biased region" description="Polar residues" evidence="1">
    <location>
        <begin position="53"/>
        <end position="69"/>
    </location>
</feature>
<sequence length="92" mass="9907">MALKRCAGFRAAQAQGALRACVRARTRAHFLWGAAAAIYPLPNAPHVPPRAGPSTNAIRNSPAQHTPKAQRNVPRAPRVTLPPGASTIRLWR</sequence>
<reference evidence="3" key="1">
    <citation type="submission" date="2014-04" db="EMBL/GenBank/DDBJ databases">
        <title>Evolutionary Origins and Diversification of the Mycorrhizal Mutualists.</title>
        <authorList>
            <consortium name="DOE Joint Genome Institute"/>
            <consortium name="Mycorrhizal Genomics Consortium"/>
            <person name="Kohler A."/>
            <person name="Kuo A."/>
            <person name="Nagy L.G."/>
            <person name="Floudas D."/>
            <person name="Copeland A."/>
            <person name="Barry K.W."/>
            <person name="Cichocki N."/>
            <person name="Veneault-Fourrey C."/>
            <person name="LaButti K."/>
            <person name="Lindquist E.A."/>
            <person name="Lipzen A."/>
            <person name="Lundell T."/>
            <person name="Morin E."/>
            <person name="Murat C."/>
            <person name="Riley R."/>
            <person name="Ohm R."/>
            <person name="Sun H."/>
            <person name="Tunlid A."/>
            <person name="Henrissat B."/>
            <person name="Grigoriev I.V."/>
            <person name="Hibbett D.S."/>
            <person name="Martin F."/>
        </authorList>
    </citation>
    <scope>NUCLEOTIDE SEQUENCE [LARGE SCALE GENOMIC DNA]</scope>
    <source>
        <strain evidence="3">FD-334 SS-4</strain>
    </source>
</reference>
<proteinExistence type="predicted"/>